<sequence length="1043" mass="115349">MVEVGEEIEGDRSDTTDYFFERIGDAVPIKPQPFNFDPQKPPSRPLAVSELHGLVFIAHSSGARTKDVIALALECKETGSVSSIQESSVVDVPLAGNVHILAVSFDNSTLAASVAHDIHFSLWIRLLVISFRGQERLYQGHAVEKKSEKSYLALSNLGKLYHGTVGGPIKDVMDSVDAVPINYDSLRVDIVMILTFSLLPEAVAVNPCICPRGDLEIFLIRLGICLLNCLVAGFEAAIVQIEWSVQGSYVAVARKDILSILSSKLRERSSLVLSFKSWIGDSDVNCSVKVDSIRWVRKDSIILGCFQMTEDGKEENYLVQVIRSKDGKISDVACKPVVISFYDLFSDVVDDILPFGSGPYLLLSYLEQCELAIAANKKNMDQHIVCLGWSLGEEKNEVVIVDILRDNWLPRIELQENDDDNLILGLCVDKISCYGNLKVQLGVEEQKELSPFCVLLCLTVEGNLLCFSVNDITVRPKVVSTLSDEEDDGTAVEPVEFKLSKPLSGMGKEQLVQFSPDLWLRNVNKKELDRKGSTEFLKSDTMSSDVNESLITTSVIQICQGESNINKHKVKPQANTQSFESEGKQKVPFQKLYHERDSKQLQFSGGEGAKFEQSSTRASLVEGPSQVRDVGETEPQKFVGFVSSAVSFGAKISADAEGTNFQQSSTDVSLLQGPTHGDRDLSNTELHELAGFDSRAVSFGGKIPVDAASQSDRKDFHSSVEMGKESLGKFGLTDLQSASSESLSSRKFISLKDSDLKDAAGVSTSLNFSDRPVQSGGQRPSTASINIESLPSIRSSQMSPLENATSGKFNHHRHYSSGENLRTLPQSGMLNSEPNLSKQFGNIKEMKKELDILLQSIEEKGGFRDACTILQKSSVESLENGIVPLSKKCQIWKSIMDEQHVELQHLLDMTVQGIVKQASDSQYWELWNRQKLSSELEMKRRHIIKLNQLMELIVVEEPQADMDLQAACKKELFETIGIPYDTSFSSPNVTKVSDALNNKILLSTGSAAGKDHSRRNSSAMKNNEQETARRRRDSLDRVFPKDF</sequence>
<dbReference type="PANTHER" id="PTHR34418">
    <property type="entry name" value="NUCLEAR PORE COMPLEX PROTEIN NUP214 ISOFORM X1"/>
    <property type="match status" value="1"/>
</dbReference>
<dbReference type="GO" id="GO:0017056">
    <property type="term" value="F:structural constituent of nuclear pore"/>
    <property type="evidence" value="ECO:0007669"/>
    <property type="project" value="InterPro"/>
</dbReference>
<reference evidence="2" key="1">
    <citation type="submission" date="2020-03" db="EMBL/GenBank/DDBJ databases">
        <title>A high-quality chromosome-level genome assembly of a woody plant with both climbing and erect habits, Rhamnella rubrinervis.</title>
        <authorList>
            <person name="Lu Z."/>
            <person name="Yang Y."/>
            <person name="Zhu X."/>
            <person name="Sun Y."/>
        </authorList>
    </citation>
    <scope>NUCLEOTIDE SEQUENCE</scope>
    <source>
        <strain evidence="2">BYM</strain>
        <tissue evidence="2">Leaf</tissue>
    </source>
</reference>
<feature type="compositionally biased region" description="Basic and acidic residues" evidence="1">
    <location>
        <begin position="1023"/>
        <end position="1043"/>
    </location>
</feature>
<dbReference type="GO" id="GO:0006405">
    <property type="term" value="P:RNA export from nucleus"/>
    <property type="evidence" value="ECO:0007669"/>
    <property type="project" value="InterPro"/>
</dbReference>
<dbReference type="InterPro" id="IPR015943">
    <property type="entry name" value="WD40/YVTN_repeat-like_dom_sf"/>
</dbReference>
<dbReference type="Proteomes" id="UP000796880">
    <property type="component" value="Unassembled WGS sequence"/>
</dbReference>
<dbReference type="OrthoDB" id="248320at2759"/>
<dbReference type="InterPro" id="IPR044694">
    <property type="entry name" value="NUP214"/>
</dbReference>
<keyword evidence="3" id="KW-1185">Reference proteome</keyword>
<accession>A0A8K0HAB3</accession>
<evidence type="ECO:0000313" key="2">
    <source>
        <dbReference type="EMBL" id="KAF3448907.1"/>
    </source>
</evidence>
<feature type="region of interest" description="Disordered" evidence="1">
    <location>
        <begin position="766"/>
        <end position="785"/>
    </location>
</feature>
<dbReference type="AlphaFoldDB" id="A0A8K0HAB3"/>
<evidence type="ECO:0000313" key="3">
    <source>
        <dbReference type="Proteomes" id="UP000796880"/>
    </source>
</evidence>
<feature type="region of interest" description="Disordered" evidence="1">
    <location>
        <begin position="1006"/>
        <end position="1043"/>
    </location>
</feature>
<feature type="region of interest" description="Disordered" evidence="1">
    <location>
        <begin position="790"/>
        <end position="836"/>
    </location>
</feature>
<gene>
    <name evidence="2" type="ORF">FNV43_RR09624</name>
</gene>
<protein>
    <submittedName>
        <fullName evidence="2">Uncharacterized protein</fullName>
    </submittedName>
</protein>
<dbReference type="EMBL" id="VOIH02000004">
    <property type="protein sequence ID" value="KAF3448907.1"/>
    <property type="molecule type" value="Genomic_DNA"/>
</dbReference>
<feature type="compositionally biased region" description="Polar residues" evidence="1">
    <location>
        <begin position="817"/>
        <end position="836"/>
    </location>
</feature>
<feature type="compositionally biased region" description="Polar residues" evidence="1">
    <location>
        <begin position="790"/>
        <end position="808"/>
    </location>
</feature>
<organism evidence="2 3">
    <name type="scientific">Rhamnella rubrinervis</name>
    <dbReference type="NCBI Taxonomy" id="2594499"/>
    <lineage>
        <taxon>Eukaryota</taxon>
        <taxon>Viridiplantae</taxon>
        <taxon>Streptophyta</taxon>
        <taxon>Embryophyta</taxon>
        <taxon>Tracheophyta</taxon>
        <taxon>Spermatophyta</taxon>
        <taxon>Magnoliopsida</taxon>
        <taxon>eudicotyledons</taxon>
        <taxon>Gunneridae</taxon>
        <taxon>Pentapetalae</taxon>
        <taxon>rosids</taxon>
        <taxon>fabids</taxon>
        <taxon>Rosales</taxon>
        <taxon>Rhamnaceae</taxon>
        <taxon>rhamnoid group</taxon>
        <taxon>Rhamneae</taxon>
        <taxon>Rhamnella</taxon>
    </lineage>
</organism>
<evidence type="ECO:0000256" key="1">
    <source>
        <dbReference type="SAM" id="MobiDB-lite"/>
    </source>
</evidence>
<comment type="caution">
    <text evidence="2">The sequence shown here is derived from an EMBL/GenBank/DDBJ whole genome shotgun (WGS) entry which is preliminary data.</text>
</comment>
<dbReference type="PANTHER" id="PTHR34418:SF3">
    <property type="entry name" value="NUCLEAR PORE COMPLEX PROTEIN NUP214"/>
    <property type="match status" value="1"/>
</dbReference>
<name>A0A8K0HAB3_9ROSA</name>
<proteinExistence type="predicted"/>
<dbReference type="Gene3D" id="2.130.10.10">
    <property type="entry name" value="YVTN repeat-like/Quinoprotein amine dehydrogenase"/>
    <property type="match status" value="1"/>
</dbReference>
<feature type="region of interest" description="Disordered" evidence="1">
    <location>
        <begin position="603"/>
        <end position="629"/>
    </location>
</feature>
<feature type="compositionally biased region" description="Polar residues" evidence="1">
    <location>
        <begin position="775"/>
        <end position="785"/>
    </location>
</feature>